<dbReference type="PANTHER" id="PTHR36340:SF1">
    <property type="entry name" value="NAD(P)H DEHYDROGENASE SUBUNIT CRR3, CHLOROPLASTIC-RELATED"/>
    <property type="match status" value="1"/>
</dbReference>
<dbReference type="InterPro" id="IPR038931">
    <property type="entry name" value="CRR3"/>
</dbReference>
<keyword evidence="2" id="KW-0472">Membrane</keyword>
<dbReference type="OrthoDB" id="786513at2759"/>
<organism evidence="3 4">
    <name type="scientific">Trema orientale</name>
    <name type="common">Charcoal tree</name>
    <name type="synonym">Celtis orientalis</name>
    <dbReference type="NCBI Taxonomy" id="63057"/>
    <lineage>
        <taxon>Eukaryota</taxon>
        <taxon>Viridiplantae</taxon>
        <taxon>Streptophyta</taxon>
        <taxon>Embryophyta</taxon>
        <taxon>Tracheophyta</taxon>
        <taxon>Spermatophyta</taxon>
        <taxon>Magnoliopsida</taxon>
        <taxon>eudicotyledons</taxon>
        <taxon>Gunneridae</taxon>
        <taxon>Pentapetalae</taxon>
        <taxon>rosids</taxon>
        <taxon>fabids</taxon>
        <taxon>Rosales</taxon>
        <taxon>Cannabaceae</taxon>
        <taxon>Trema</taxon>
    </lineage>
</organism>
<dbReference type="AlphaFoldDB" id="A0A2P5EP75"/>
<accession>A0A2P5EP75</accession>
<evidence type="ECO:0000313" key="4">
    <source>
        <dbReference type="Proteomes" id="UP000237000"/>
    </source>
</evidence>
<sequence length="184" mass="20263">MALAASLCCSPIYMARNLPNTTNSNGSGSGSGSGSASASPPPLQTHTLRMRVKSPSPTAPPDDAPLTTSKKPHRRHAPNPRQLSVIEIERAIGAGRDLEEEEDAKFDISMLNFPGKFEMPLQKRIRESSEWITDRTERAIRLSGKRILMVTIMWILPIWTFSLLVASGAIKLPFSNQFLDHLIT</sequence>
<comment type="caution">
    <text evidence="3">The sequence shown here is derived from an EMBL/GenBank/DDBJ whole genome shotgun (WGS) entry which is preliminary data.</text>
</comment>
<dbReference type="FunCoup" id="A0A2P5EP75">
    <property type="interactions" value="1437"/>
</dbReference>
<dbReference type="EMBL" id="JXTC01000118">
    <property type="protein sequence ID" value="PON87378.1"/>
    <property type="molecule type" value="Genomic_DNA"/>
</dbReference>
<keyword evidence="2" id="KW-1133">Transmembrane helix</keyword>
<evidence type="ECO:0000313" key="3">
    <source>
        <dbReference type="EMBL" id="PON87378.1"/>
    </source>
</evidence>
<dbReference type="GO" id="GO:0010598">
    <property type="term" value="C:NAD(P)H dehydrogenase complex (plastoquinone)"/>
    <property type="evidence" value="ECO:0007669"/>
    <property type="project" value="InterPro"/>
</dbReference>
<name>A0A2P5EP75_TREOI</name>
<gene>
    <name evidence="3" type="ORF">TorRG33x02_168700</name>
</gene>
<dbReference type="STRING" id="63057.A0A2P5EP75"/>
<dbReference type="Proteomes" id="UP000237000">
    <property type="component" value="Unassembled WGS sequence"/>
</dbReference>
<evidence type="ECO:0008006" key="5">
    <source>
        <dbReference type="Google" id="ProtNLM"/>
    </source>
</evidence>
<feature type="region of interest" description="Disordered" evidence="1">
    <location>
        <begin position="20"/>
        <end position="82"/>
    </location>
</feature>
<dbReference type="GO" id="GO:0009535">
    <property type="term" value="C:chloroplast thylakoid membrane"/>
    <property type="evidence" value="ECO:0007669"/>
    <property type="project" value="InterPro"/>
</dbReference>
<dbReference type="GO" id="GO:0009773">
    <property type="term" value="P:photosynthetic electron transport in photosystem I"/>
    <property type="evidence" value="ECO:0007669"/>
    <property type="project" value="InterPro"/>
</dbReference>
<proteinExistence type="predicted"/>
<keyword evidence="4" id="KW-1185">Reference proteome</keyword>
<protein>
    <recommendedName>
        <fullName evidence="5">NAD(P)H dehydrogenase subunit CRR3, chloroplastic</fullName>
    </recommendedName>
</protein>
<feature type="transmembrane region" description="Helical" evidence="2">
    <location>
        <begin position="147"/>
        <end position="170"/>
    </location>
</feature>
<keyword evidence="2" id="KW-0812">Transmembrane</keyword>
<evidence type="ECO:0000256" key="2">
    <source>
        <dbReference type="SAM" id="Phobius"/>
    </source>
</evidence>
<dbReference type="InParanoid" id="A0A2P5EP75"/>
<dbReference type="PANTHER" id="PTHR36340">
    <property type="entry name" value="NAD(P)H DEHYDROGENASE SUBUNIT CRR3, CHLOROPLASTIC-RELATED"/>
    <property type="match status" value="1"/>
</dbReference>
<evidence type="ECO:0000256" key="1">
    <source>
        <dbReference type="SAM" id="MobiDB-lite"/>
    </source>
</evidence>
<reference evidence="4" key="1">
    <citation type="submission" date="2016-06" db="EMBL/GenBank/DDBJ databases">
        <title>Parallel loss of symbiosis genes in relatives of nitrogen-fixing non-legume Parasponia.</title>
        <authorList>
            <person name="Van Velzen R."/>
            <person name="Holmer R."/>
            <person name="Bu F."/>
            <person name="Rutten L."/>
            <person name="Van Zeijl A."/>
            <person name="Liu W."/>
            <person name="Santuari L."/>
            <person name="Cao Q."/>
            <person name="Sharma T."/>
            <person name="Shen D."/>
            <person name="Roswanjaya Y."/>
            <person name="Wardhani T."/>
            <person name="Kalhor M.S."/>
            <person name="Jansen J."/>
            <person name="Van den Hoogen J."/>
            <person name="Gungor B."/>
            <person name="Hartog M."/>
            <person name="Hontelez J."/>
            <person name="Verver J."/>
            <person name="Yang W.-C."/>
            <person name="Schijlen E."/>
            <person name="Repin R."/>
            <person name="Schilthuizen M."/>
            <person name="Schranz E."/>
            <person name="Heidstra R."/>
            <person name="Miyata K."/>
            <person name="Fedorova E."/>
            <person name="Kohlen W."/>
            <person name="Bisseling T."/>
            <person name="Smit S."/>
            <person name="Geurts R."/>
        </authorList>
    </citation>
    <scope>NUCLEOTIDE SEQUENCE [LARGE SCALE GENOMIC DNA]</scope>
    <source>
        <strain evidence="4">cv. RG33-2</strain>
    </source>
</reference>